<evidence type="ECO:0000313" key="4">
    <source>
        <dbReference type="Proteomes" id="UP000001299"/>
    </source>
</evidence>
<dbReference type="AlphaFoldDB" id="E0S451"/>
<dbReference type="Proteomes" id="UP000001299">
    <property type="component" value="Plasmid pCY360"/>
</dbReference>
<evidence type="ECO:0000256" key="2">
    <source>
        <dbReference type="SAM" id="Phobius"/>
    </source>
</evidence>
<proteinExistence type="predicted"/>
<dbReference type="HOGENOM" id="CLU_376721_0_0_9"/>
<geneLocation type="plasmid" evidence="3 4">
    <name>pCY360</name>
</geneLocation>
<name>E0S451_BUTPB</name>
<keyword evidence="4" id="KW-1185">Reference proteome</keyword>
<reference evidence="3 4" key="1">
    <citation type="journal article" date="2010" name="PLoS ONE">
        <title>The glycobiome of the rumen bacterium Butyrivibrio proteoclasticus B316(T) highlights adaptation to a polysaccharide-rich environment.</title>
        <authorList>
            <person name="Kelly W.J."/>
            <person name="Leahy S.C."/>
            <person name="Altermann E."/>
            <person name="Yeoman C.J."/>
            <person name="Dunne J.C."/>
            <person name="Kong Z."/>
            <person name="Pacheco D.M."/>
            <person name="Li D."/>
            <person name="Noel S.J."/>
            <person name="Moon C.D."/>
            <person name="Cookson A.L."/>
            <person name="Attwood G.T."/>
        </authorList>
    </citation>
    <scope>NUCLEOTIDE SEQUENCE [LARGE SCALE GENOMIC DNA]</scope>
    <source>
        <strain evidence="4">ATCC 51982 / DSM 14932 / B316</strain>
        <plasmid evidence="4">Plasmid pCY360</plasmid>
    </source>
</reference>
<protein>
    <submittedName>
        <fullName evidence="3">Uncharacterized protein</fullName>
    </submittedName>
</protein>
<keyword evidence="2" id="KW-0812">Transmembrane</keyword>
<organism evidence="3 4">
    <name type="scientific">Butyrivibrio proteoclasticus (strain ATCC 51982 / DSM 14932 / B316)</name>
    <name type="common">Clostridium proteoclasticum</name>
    <dbReference type="NCBI Taxonomy" id="515622"/>
    <lineage>
        <taxon>Bacteria</taxon>
        <taxon>Bacillati</taxon>
        <taxon>Bacillota</taxon>
        <taxon>Clostridia</taxon>
        <taxon>Lachnospirales</taxon>
        <taxon>Lachnospiraceae</taxon>
        <taxon>Butyrivibrio</taxon>
    </lineage>
</organism>
<gene>
    <name evidence="3" type="ordered locus">bpr_II246</name>
</gene>
<keyword evidence="3" id="KW-0614">Plasmid</keyword>
<feature type="compositionally biased region" description="Acidic residues" evidence="1">
    <location>
        <begin position="622"/>
        <end position="637"/>
    </location>
</feature>
<evidence type="ECO:0000313" key="3">
    <source>
        <dbReference type="EMBL" id="ADL36183.1"/>
    </source>
</evidence>
<evidence type="ECO:0000256" key="1">
    <source>
        <dbReference type="SAM" id="MobiDB-lite"/>
    </source>
</evidence>
<dbReference type="EMBL" id="CP001812">
    <property type="protein sequence ID" value="ADL36183.1"/>
    <property type="molecule type" value="Genomic_DNA"/>
</dbReference>
<accession>E0S451</accession>
<feature type="region of interest" description="Disordered" evidence="1">
    <location>
        <begin position="615"/>
        <end position="662"/>
    </location>
</feature>
<feature type="transmembrane region" description="Helical" evidence="2">
    <location>
        <begin position="30"/>
        <end position="52"/>
    </location>
</feature>
<keyword evidence="2" id="KW-1133">Transmembrane helix</keyword>
<dbReference type="RefSeq" id="WP_013282832.1">
    <property type="nucleotide sequence ID" value="NC_014389.1"/>
</dbReference>
<sequence>MKKHFDFNIRKPNIPDPSDIIDWAKNHKKIAIGGGIGVVAIIAAIVGILSYIKKVERQKALEAAVIDYSLQALTIDQLEGGNYYIKDGDVFYKVAPGTLRATKDIASIATQAAPDDRLLMFGPDHEQIPTLYRDTQLIYKSSDFNNPNADGSVSGTPTDYYLERFSDLGWSIGLTRLSNPDGTKYRTAVIEQNFYPGCSAVRNLQLQQDASLVIDKINGVPITGSNVSSVGTVTGLTMGTEYTVDAYIGTTPVGGQVMADVHMFGSFELYDLKDYELDSTGYAIINIPDYMWSGYYYINGMGLFRYVNGYKAYGTNDVEYNTAYFMGKDKNGNIITNPAPASTTSETNKNTVDASDVGEPVEEMDEPFTYHYKVTIDNQQKNMSISVAYSEAMTYTDSDGDGEYEVVSASDGALIPGAAVPTATLTSPSGQVYSMTKLGAVMQGGIASSLADMADVSAETEAEQAANTLNATIDNPDTGTWTVDIKGMYARTFTISTAYAGSSTNMIVKNGTNASTMNVYVPENMSDAVFKMTWDELGHTGVFTVIGPEGKTVATNARDNKGVYKSPDSVLSEQYGEVDLALGSIPAGEYKIKITGESLGHVYWNYLDRNEGDNSSVMGENEYSDESSDESSAETSDDADKTEVTSNMSKDSNGLEEVKLGEHEEGDLTVEFTFDTKIVNVVFTSPSGIKKIKNSDGVKYKENGLVATYTIENAEAGEWKVQYIAGDNTKIDCEVK</sequence>
<keyword evidence="2" id="KW-0472">Membrane</keyword>
<dbReference type="KEGG" id="bpb:bpr_II246"/>